<keyword evidence="2" id="KW-1003">Cell membrane</keyword>
<gene>
    <name evidence="7" type="ORF">WJ33_22595</name>
</gene>
<dbReference type="InterPro" id="IPR050833">
    <property type="entry name" value="Poly_Biosynth_Transport"/>
</dbReference>
<feature type="transmembrane region" description="Helical" evidence="6">
    <location>
        <begin position="178"/>
        <end position="203"/>
    </location>
</feature>
<evidence type="ECO:0000256" key="2">
    <source>
        <dbReference type="ARBA" id="ARBA00022475"/>
    </source>
</evidence>
<feature type="transmembrane region" description="Helical" evidence="6">
    <location>
        <begin position="50"/>
        <end position="73"/>
    </location>
</feature>
<feature type="transmembrane region" description="Helical" evidence="6">
    <location>
        <begin position="215"/>
        <end position="238"/>
    </location>
</feature>
<dbReference type="Proteomes" id="UP000064029">
    <property type="component" value="Unassembled WGS sequence"/>
</dbReference>
<comment type="subcellular location">
    <subcellularLocation>
        <location evidence="1">Cell membrane</location>
        <topology evidence="1">Multi-pass membrane protein</topology>
    </subcellularLocation>
</comment>
<dbReference type="GO" id="GO:0005886">
    <property type="term" value="C:plasma membrane"/>
    <property type="evidence" value="ECO:0007669"/>
    <property type="project" value="UniProtKB-SubCell"/>
</dbReference>
<reference evidence="7 8" key="1">
    <citation type="submission" date="2015-11" db="EMBL/GenBank/DDBJ databases">
        <title>Expanding the genomic diversity of Burkholderia species for the development of highly accurate diagnostics.</title>
        <authorList>
            <person name="Sahl J."/>
            <person name="Keim P."/>
            <person name="Wagner D."/>
        </authorList>
    </citation>
    <scope>NUCLEOTIDE SEQUENCE [LARGE SCALE GENOMIC DNA]</scope>
    <source>
        <strain evidence="7 8">MSMB2036</strain>
    </source>
</reference>
<protein>
    <submittedName>
        <fullName evidence="7">Polysaccharide biosynthesis protein</fullName>
    </submittedName>
</protein>
<organism evidence="7 8">
    <name type="scientific">Burkholderia ubonensis</name>
    <dbReference type="NCBI Taxonomy" id="101571"/>
    <lineage>
        <taxon>Bacteria</taxon>
        <taxon>Pseudomonadati</taxon>
        <taxon>Pseudomonadota</taxon>
        <taxon>Betaproteobacteria</taxon>
        <taxon>Burkholderiales</taxon>
        <taxon>Burkholderiaceae</taxon>
        <taxon>Burkholderia</taxon>
        <taxon>Burkholderia cepacia complex</taxon>
    </lineage>
</organism>
<name>A0A103RKH0_9BURK</name>
<proteinExistence type="predicted"/>
<evidence type="ECO:0000256" key="1">
    <source>
        <dbReference type="ARBA" id="ARBA00004651"/>
    </source>
</evidence>
<sequence>MSLREEIMGRKENVRSIAFIYGGYAMRYLYLIVVIPFYGRVLGVAEYGRVLAAMSLMSVVWMIVGYGFTLVGIRDISGTQDRNEQNAIFSLHVSARFPTILAGAVVGICATYYSPLLSARPLIGILATALGIVSGSNLGWLFQGRHHFRVPVMLEVAGFALSLVLVLTLVRGPADSSWVLGSLLLSGVASTAVAYGMTVADLGLPRIAWRGVVRLLRGSTMLFCYSTGSVVLTASSTYMLTLLSTPAQVGYFGAAERFATIGLGLMAPAAQVFIPTISRQLAQGNHDGARATSLRGAVLLIGYGMLALCSALVLSPFLMPLILGSAFAPSAHVLQQLAWMFPFAAFNQFIGFYVFVPREKDHLLAVAGLISGVLNLATALFLGPRYGATGMAMARVIGEVTLSLILLCLAIRSGLLKSIVRPSARLPEAAPSPVPAINE</sequence>
<keyword evidence="4 6" id="KW-1133">Transmembrane helix</keyword>
<dbReference type="EMBL" id="LOXM01000099">
    <property type="protein sequence ID" value="KVG69443.1"/>
    <property type="molecule type" value="Genomic_DNA"/>
</dbReference>
<accession>A0A103RKH0</accession>
<feature type="transmembrane region" description="Helical" evidence="6">
    <location>
        <begin position="152"/>
        <end position="172"/>
    </location>
</feature>
<evidence type="ECO:0000256" key="3">
    <source>
        <dbReference type="ARBA" id="ARBA00022692"/>
    </source>
</evidence>
<dbReference type="InterPro" id="IPR002797">
    <property type="entry name" value="Polysacc_synth"/>
</dbReference>
<evidence type="ECO:0000313" key="7">
    <source>
        <dbReference type="EMBL" id="KVG69443.1"/>
    </source>
</evidence>
<feature type="transmembrane region" description="Helical" evidence="6">
    <location>
        <begin position="363"/>
        <end position="382"/>
    </location>
</feature>
<feature type="transmembrane region" description="Helical" evidence="6">
    <location>
        <begin position="388"/>
        <end position="411"/>
    </location>
</feature>
<dbReference type="Pfam" id="PF01943">
    <property type="entry name" value="Polysacc_synt"/>
    <property type="match status" value="1"/>
</dbReference>
<keyword evidence="3 6" id="KW-0812">Transmembrane</keyword>
<comment type="caution">
    <text evidence="7">The sequence shown here is derived from an EMBL/GenBank/DDBJ whole genome shotgun (WGS) entry which is preliminary data.</text>
</comment>
<feature type="transmembrane region" description="Helical" evidence="6">
    <location>
        <begin position="93"/>
        <end position="113"/>
    </location>
</feature>
<evidence type="ECO:0000313" key="8">
    <source>
        <dbReference type="Proteomes" id="UP000064029"/>
    </source>
</evidence>
<dbReference type="PANTHER" id="PTHR30250">
    <property type="entry name" value="PST FAMILY PREDICTED COLANIC ACID TRANSPORTER"/>
    <property type="match status" value="1"/>
</dbReference>
<dbReference type="AlphaFoldDB" id="A0A103RKH0"/>
<evidence type="ECO:0000256" key="6">
    <source>
        <dbReference type="SAM" id="Phobius"/>
    </source>
</evidence>
<feature type="transmembrane region" description="Helical" evidence="6">
    <location>
        <begin position="258"/>
        <end position="277"/>
    </location>
</feature>
<feature type="transmembrane region" description="Helical" evidence="6">
    <location>
        <begin position="297"/>
        <end position="317"/>
    </location>
</feature>
<feature type="transmembrane region" description="Helical" evidence="6">
    <location>
        <begin position="119"/>
        <end position="140"/>
    </location>
</feature>
<dbReference type="PANTHER" id="PTHR30250:SF11">
    <property type="entry name" value="O-ANTIGEN TRANSPORTER-RELATED"/>
    <property type="match status" value="1"/>
</dbReference>
<keyword evidence="5 6" id="KW-0472">Membrane</keyword>
<feature type="transmembrane region" description="Helical" evidence="6">
    <location>
        <begin position="337"/>
        <end position="356"/>
    </location>
</feature>
<feature type="transmembrane region" description="Helical" evidence="6">
    <location>
        <begin position="18"/>
        <end position="38"/>
    </location>
</feature>
<evidence type="ECO:0000256" key="5">
    <source>
        <dbReference type="ARBA" id="ARBA00023136"/>
    </source>
</evidence>
<evidence type="ECO:0000256" key="4">
    <source>
        <dbReference type="ARBA" id="ARBA00022989"/>
    </source>
</evidence>